<evidence type="ECO:0000256" key="2">
    <source>
        <dbReference type="SAM" id="SignalP"/>
    </source>
</evidence>
<dbReference type="AlphaFoldDB" id="A0AA88KQC1"/>
<evidence type="ECO:0000313" key="4">
    <source>
        <dbReference type="Proteomes" id="UP000816034"/>
    </source>
</evidence>
<evidence type="ECO:0000256" key="1">
    <source>
        <dbReference type="SAM" id="MobiDB-lite"/>
    </source>
</evidence>
<name>A0AA88KQC1_NAELO</name>
<comment type="caution">
    <text evidence="3">The sequence shown here is derived from an EMBL/GenBank/DDBJ whole genome shotgun (WGS) entry which is preliminary data.</text>
</comment>
<feature type="chain" id="PRO_5041686727" evidence="2">
    <location>
        <begin position="18"/>
        <end position="427"/>
    </location>
</feature>
<gene>
    <name evidence="3" type="ORF">C9374_014091</name>
</gene>
<feature type="region of interest" description="Disordered" evidence="1">
    <location>
        <begin position="70"/>
        <end position="139"/>
    </location>
</feature>
<keyword evidence="4" id="KW-1185">Reference proteome</keyword>
<feature type="signal peptide" evidence="2">
    <location>
        <begin position="1"/>
        <end position="17"/>
    </location>
</feature>
<organism evidence="3 4">
    <name type="scientific">Naegleria lovaniensis</name>
    <name type="common">Amoeba</name>
    <dbReference type="NCBI Taxonomy" id="51637"/>
    <lineage>
        <taxon>Eukaryota</taxon>
        <taxon>Discoba</taxon>
        <taxon>Heterolobosea</taxon>
        <taxon>Tetramitia</taxon>
        <taxon>Eutetramitia</taxon>
        <taxon>Vahlkampfiidae</taxon>
        <taxon>Naegleria</taxon>
    </lineage>
</organism>
<proteinExistence type="predicted"/>
<evidence type="ECO:0000313" key="3">
    <source>
        <dbReference type="EMBL" id="KAG2389531.1"/>
    </source>
</evidence>
<dbReference type="EMBL" id="PYSW02000007">
    <property type="protein sequence ID" value="KAG2389531.1"/>
    <property type="molecule type" value="Genomic_DNA"/>
</dbReference>
<protein>
    <submittedName>
        <fullName evidence="3">Uncharacterized protein</fullName>
    </submittedName>
</protein>
<sequence length="427" mass="49371">MACLLFILVLIVFFVSSYIEKTTTLRQHHDRVESFSEQYTTTTIHEEYSLPTNNHHQEQVQALNEHQVNNTTKATPSASHEKNESTLNFNHGTNSHTNQPPSMIVSTSSLRHNRSFTNEFNSSHNHDTKPFKTKTTPFSTMKWRQDQSLKYDHNKEKELNTHSNTHSSKFTLNSRQEFKKHLFGDFQCNRYGMRHGVGSPNLVPYSYSNIYLPPETLMASCKFENLCLTSEGEFVLFHSSDRLTTEEFYLNQFLNEFPWVYVQGSTVESNRGNFYVRVVDGDLVVNYHKSNVNKRSKIESMYMKSKALNCNARTNFSRGSSTTCRDLGLFSSMDFQNETLTPISISQNFTFYKKPVYAFKRYAAGNFGHVLSETLGMIMGLMQNFPHDCMDEDNHILYLDDVFDTSGTNWMASFRYDPHLATKLSIE</sequence>
<keyword evidence="2" id="KW-0732">Signal</keyword>
<feature type="compositionally biased region" description="Polar residues" evidence="1">
    <location>
        <begin position="85"/>
        <end position="123"/>
    </location>
</feature>
<dbReference type="GeneID" id="68106544"/>
<accession>A0AA88KQC1</accession>
<dbReference type="Proteomes" id="UP000816034">
    <property type="component" value="Unassembled WGS sequence"/>
</dbReference>
<reference evidence="3 4" key="1">
    <citation type="journal article" date="2018" name="BMC Genomics">
        <title>The genome of Naegleria lovaniensis, the basis for a comparative approach to unravel pathogenicity factors of the human pathogenic amoeba N. fowleri.</title>
        <authorList>
            <person name="Liechti N."/>
            <person name="Schurch N."/>
            <person name="Bruggmann R."/>
            <person name="Wittwer M."/>
        </authorList>
    </citation>
    <scope>NUCLEOTIDE SEQUENCE [LARGE SCALE GENOMIC DNA]</scope>
    <source>
        <strain evidence="3 4">ATCC 30569</strain>
    </source>
</reference>
<dbReference type="RefSeq" id="XP_044553523.1">
    <property type="nucleotide sequence ID" value="XM_044690040.1"/>
</dbReference>